<protein>
    <submittedName>
        <fullName evidence="2">Uncharacterized protein</fullName>
    </submittedName>
</protein>
<reference evidence="2" key="1">
    <citation type="journal article" date="2014" name="Front. Microbiol.">
        <title>High frequency of phylogenetically diverse reductive dehalogenase-homologous genes in deep subseafloor sedimentary metagenomes.</title>
        <authorList>
            <person name="Kawai M."/>
            <person name="Futagami T."/>
            <person name="Toyoda A."/>
            <person name="Takaki Y."/>
            <person name="Nishi S."/>
            <person name="Hori S."/>
            <person name="Arai W."/>
            <person name="Tsubouchi T."/>
            <person name="Morono Y."/>
            <person name="Uchiyama I."/>
            <person name="Ito T."/>
            <person name="Fujiyama A."/>
            <person name="Inagaki F."/>
            <person name="Takami H."/>
        </authorList>
    </citation>
    <scope>NUCLEOTIDE SEQUENCE</scope>
    <source>
        <strain evidence="2">Expedition CK06-06</strain>
    </source>
</reference>
<comment type="caution">
    <text evidence="2">The sequence shown here is derived from an EMBL/GenBank/DDBJ whole genome shotgun (WGS) entry which is preliminary data.</text>
</comment>
<feature type="transmembrane region" description="Helical" evidence="1">
    <location>
        <begin position="12"/>
        <end position="32"/>
    </location>
</feature>
<sequence length="77" mass="8309">MELVRDRPKQLWIWVAVGLLILLMYPYTVVFASEVGGYMSEKLVGRSGVSSSSLVLSRGDPQIDVGMGPLVGTLAPT</sequence>
<keyword evidence="1" id="KW-1133">Transmembrane helix</keyword>
<accession>X0T3E6</accession>
<proteinExistence type="predicted"/>
<dbReference type="AlphaFoldDB" id="X0T3E6"/>
<keyword evidence="1" id="KW-0812">Transmembrane</keyword>
<organism evidence="2">
    <name type="scientific">marine sediment metagenome</name>
    <dbReference type="NCBI Taxonomy" id="412755"/>
    <lineage>
        <taxon>unclassified sequences</taxon>
        <taxon>metagenomes</taxon>
        <taxon>ecological metagenomes</taxon>
    </lineage>
</organism>
<feature type="non-terminal residue" evidence="2">
    <location>
        <position position="77"/>
    </location>
</feature>
<dbReference type="EMBL" id="BARS01006061">
    <property type="protein sequence ID" value="GAF82702.1"/>
    <property type="molecule type" value="Genomic_DNA"/>
</dbReference>
<name>X0T3E6_9ZZZZ</name>
<gene>
    <name evidence="2" type="ORF">S01H1_11857</name>
</gene>
<keyword evidence="1" id="KW-0472">Membrane</keyword>
<evidence type="ECO:0000313" key="2">
    <source>
        <dbReference type="EMBL" id="GAF82702.1"/>
    </source>
</evidence>
<evidence type="ECO:0000256" key="1">
    <source>
        <dbReference type="SAM" id="Phobius"/>
    </source>
</evidence>